<dbReference type="Proteomes" id="UP001551011">
    <property type="component" value="Unassembled WGS sequence"/>
</dbReference>
<gene>
    <name evidence="2" type="ORF">AB0H04_31140</name>
</gene>
<protein>
    <submittedName>
        <fullName evidence="2">Acyl-CoA dehydrogenase family protein</fullName>
    </submittedName>
</protein>
<dbReference type="EMBL" id="JBFAEG010000026">
    <property type="protein sequence ID" value="MEU5711267.1"/>
    <property type="molecule type" value="Genomic_DNA"/>
</dbReference>
<organism evidence="2 3">
    <name type="scientific">Streptomyces flaveolus</name>
    <dbReference type="NCBI Taxonomy" id="67297"/>
    <lineage>
        <taxon>Bacteria</taxon>
        <taxon>Bacillati</taxon>
        <taxon>Actinomycetota</taxon>
        <taxon>Actinomycetes</taxon>
        <taxon>Kitasatosporales</taxon>
        <taxon>Streptomycetaceae</taxon>
        <taxon>Streptomyces</taxon>
    </lineage>
</organism>
<name>A0ABV3AHQ1_9ACTN</name>
<dbReference type="SUPFAM" id="SSF56645">
    <property type="entry name" value="Acyl-CoA dehydrogenase NM domain-like"/>
    <property type="match status" value="1"/>
</dbReference>
<feature type="domain" description="Acyl-CoA oxidase/dehydrogenase middle" evidence="1">
    <location>
        <begin position="3"/>
        <end position="66"/>
    </location>
</feature>
<dbReference type="InterPro" id="IPR009100">
    <property type="entry name" value="AcylCoA_DH/oxidase_NM_dom_sf"/>
</dbReference>
<evidence type="ECO:0000313" key="2">
    <source>
        <dbReference type="EMBL" id="MEU5711267.1"/>
    </source>
</evidence>
<comment type="caution">
    <text evidence="2">The sequence shown here is derived from an EMBL/GenBank/DDBJ whole genome shotgun (WGS) entry which is preliminary data.</text>
</comment>
<dbReference type="InterPro" id="IPR006091">
    <property type="entry name" value="Acyl-CoA_Oxase/DH_mid-dom"/>
</dbReference>
<keyword evidence="3" id="KW-1185">Reference proteome</keyword>
<evidence type="ECO:0000313" key="3">
    <source>
        <dbReference type="Proteomes" id="UP001551011"/>
    </source>
</evidence>
<accession>A0ABV3AHQ1</accession>
<sequence length="81" mass="8765">MRTVAVRDGDGYRLTGHKVFSSAGPFADFAIVVARMAGTGEQEGDKPQFSAFLVDLDNGLFELDDDRRASARCGRPPGQFV</sequence>
<dbReference type="Gene3D" id="2.40.110.10">
    <property type="entry name" value="Butyryl-CoA Dehydrogenase, subunit A, domain 2"/>
    <property type="match status" value="1"/>
</dbReference>
<dbReference type="RefSeq" id="WP_234339875.1">
    <property type="nucleotide sequence ID" value="NZ_JBEXDP010000020.1"/>
</dbReference>
<dbReference type="Pfam" id="PF02770">
    <property type="entry name" value="Acyl-CoA_dh_M"/>
    <property type="match status" value="1"/>
</dbReference>
<proteinExistence type="predicted"/>
<evidence type="ECO:0000259" key="1">
    <source>
        <dbReference type="Pfam" id="PF02770"/>
    </source>
</evidence>
<reference evidence="2 3" key="1">
    <citation type="submission" date="2024-06" db="EMBL/GenBank/DDBJ databases">
        <title>The Natural Products Discovery Center: Release of the First 8490 Sequenced Strains for Exploring Actinobacteria Biosynthetic Diversity.</title>
        <authorList>
            <person name="Kalkreuter E."/>
            <person name="Kautsar S.A."/>
            <person name="Yang D."/>
            <person name="Bader C.D."/>
            <person name="Teijaro C.N."/>
            <person name="Fluegel L."/>
            <person name="Davis C.M."/>
            <person name="Simpson J.R."/>
            <person name="Lauterbach L."/>
            <person name="Steele A.D."/>
            <person name="Gui C."/>
            <person name="Meng S."/>
            <person name="Li G."/>
            <person name="Viehrig K."/>
            <person name="Ye F."/>
            <person name="Su P."/>
            <person name="Kiefer A.F."/>
            <person name="Nichols A."/>
            <person name="Cepeda A.J."/>
            <person name="Yan W."/>
            <person name="Fan B."/>
            <person name="Jiang Y."/>
            <person name="Adhikari A."/>
            <person name="Zheng C.-J."/>
            <person name="Schuster L."/>
            <person name="Cowan T.M."/>
            <person name="Smanski M.J."/>
            <person name="Chevrette M.G."/>
            <person name="De Carvalho L.P.S."/>
            <person name="Shen B."/>
        </authorList>
    </citation>
    <scope>NUCLEOTIDE SEQUENCE [LARGE SCALE GENOMIC DNA]</scope>
    <source>
        <strain evidence="2 3">NPDC020594</strain>
    </source>
</reference>
<dbReference type="InterPro" id="IPR046373">
    <property type="entry name" value="Acyl-CoA_Oxase/DH_mid-dom_sf"/>
</dbReference>